<dbReference type="OrthoDB" id="47607at2759"/>
<comment type="caution">
    <text evidence="1">The sequence shown here is derived from an EMBL/GenBank/DDBJ whole genome shotgun (WGS) entry which is preliminary data.</text>
</comment>
<organism evidence="1 2">
    <name type="scientific">Seminavis robusta</name>
    <dbReference type="NCBI Taxonomy" id="568900"/>
    <lineage>
        <taxon>Eukaryota</taxon>
        <taxon>Sar</taxon>
        <taxon>Stramenopiles</taxon>
        <taxon>Ochrophyta</taxon>
        <taxon>Bacillariophyta</taxon>
        <taxon>Bacillariophyceae</taxon>
        <taxon>Bacillariophycidae</taxon>
        <taxon>Naviculales</taxon>
        <taxon>Naviculaceae</taxon>
        <taxon>Seminavis</taxon>
    </lineage>
</organism>
<keyword evidence="2" id="KW-1185">Reference proteome</keyword>
<dbReference type="Proteomes" id="UP001153069">
    <property type="component" value="Unassembled WGS sequence"/>
</dbReference>
<dbReference type="AlphaFoldDB" id="A0A9N8HRJ9"/>
<evidence type="ECO:0000313" key="2">
    <source>
        <dbReference type="Proteomes" id="UP001153069"/>
    </source>
</evidence>
<accession>A0A9N8HRJ9</accession>
<sequence length="202" mass="23058">MNKHLIRRVVALAAPDGGKTGKIRVFESQRRLLSKHSPNTENSASHTSFALPKPTWSVKDLELTKQHLPISNKELEKLAKRALLDLDQLDAKTREELRQDLGNMMHMIEQIQSLQLDENVALSEEDIYDRPRGVTSAPLRDANEREDTLETTNNLWASFLQPKTTKFGAHDYFSIETKRENPKSEWYINKCDSSSNVALMVS</sequence>
<name>A0A9N8HRJ9_9STRA</name>
<protein>
    <submittedName>
        <fullName evidence="1">Uncharacterized protein</fullName>
    </submittedName>
</protein>
<dbReference type="EMBL" id="CAICTM010001404">
    <property type="protein sequence ID" value="CAB9523346.1"/>
    <property type="molecule type" value="Genomic_DNA"/>
</dbReference>
<gene>
    <name evidence="1" type="ORF">SEMRO_1406_G269930.1</name>
</gene>
<proteinExistence type="predicted"/>
<evidence type="ECO:0000313" key="1">
    <source>
        <dbReference type="EMBL" id="CAB9523346.1"/>
    </source>
</evidence>
<reference evidence="1" key="1">
    <citation type="submission" date="2020-06" db="EMBL/GenBank/DDBJ databases">
        <authorList>
            <consortium name="Plant Systems Biology data submission"/>
        </authorList>
    </citation>
    <scope>NUCLEOTIDE SEQUENCE</scope>
    <source>
        <strain evidence="1">D6</strain>
    </source>
</reference>